<feature type="transmembrane region" description="Helical" evidence="13">
    <location>
        <begin position="423"/>
        <end position="443"/>
    </location>
</feature>
<dbReference type="AlphaFoldDB" id="A0A1G9GTT3"/>
<dbReference type="GO" id="GO:0046583">
    <property type="term" value="F:monoatomic cation efflux transmembrane transporter activity"/>
    <property type="evidence" value="ECO:0007669"/>
    <property type="project" value="TreeGrafter"/>
</dbReference>
<evidence type="ECO:0000256" key="15">
    <source>
        <dbReference type="SAM" id="SignalP"/>
    </source>
</evidence>
<keyword evidence="6" id="KW-0533">Nickel</keyword>
<keyword evidence="9" id="KW-0406">Ion transport</keyword>
<dbReference type="InterPro" id="IPR051224">
    <property type="entry name" value="NiCoT_RcnA"/>
</dbReference>
<evidence type="ECO:0000256" key="3">
    <source>
        <dbReference type="ARBA" id="ARBA00022426"/>
    </source>
</evidence>
<proteinExistence type="inferred from homology"/>
<keyword evidence="10" id="KW-0921">Nickel transport</keyword>
<evidence type="ECO:0000256" key="10">
    <source>
        <dbReference type="ARBA" id="ARBA00023112"/>
    </source>
</evidence>
<name>A0A1G9GTT3_9BACT</name>
<evidence type="ECO:0000256" key="4">
    <source>
        <dbReference type="ARBA" id="ARBA00022448"/>
    </source>
</evidence>
<evidence type="ECO:0000313" key="16">
    <source>
        <dbReference type="EMBL" id="SDL04099.1"/>
    </source>
</evidence>
<reference evidence="17" key="1">
    <citation type="submission" date="2016-10" db="EMBL/GenBank/DDBJ databases">
        <authorList>
            <person name="Varghese N."/>
            <person name="Submissions S."/>
        </authorList>
    </citation>
    <scope>NUCLEOTIDE SEQUENCE [LARGE SCALE GENOMIC DNA]</scope>
    <source>
        <strain evidence="17">DSM 16995</strain>
    </source>
</reference>
<evidence type="ECO:0000256" key="2">
    <source>
        <dbReference type="ARBA" id="ARBA00004651"/>
    </source>
</evidence>
<keyword evidence="15" id="KW-0732">Signal</keyword>
<feature type="region of interest" description="Disordered" evidence="14">
    <location>
        <begin position="187"/>
        <end position="207"/>
    </location>
</feature>
<comment type="similarity">
    <text evidence="13">Belongs to the NiCoT transporter (TC 2.A.52) family.</text>
</comment>
<evidence type="ECO:0000256" key="7">
    <source>
        <dbReference type="ARBA" id="ARBA00022692"/>
    </source>
</evidence>
<evidence type="ECO:0000256" key="1">
    <source>
        <dbReference type="ARBA" id="ARBA00002510"/>
    </source>
</evidence>
<dbReference type="InterPro" id="IPR011541">
    <property type="entry name" value="Ni/Co_transpt_high_affinity"/>
</dbReference>
<dbReference type="STRING" id="246191.SAMN05660337_1873"/>
<feature type="signal peptide" evidence="15">
    <location>
        <begin position="1"/>
        <end position="21"/>
    </location>
</feature>
<evidence type="ECO:0000256" key="6">
    <source>
        <dbReference type="ARBA" id="ARBA00022596"/>
    </source>
</evidence>
<feature type="transmembrane region" description="Helical" evidence="13">
    <location>
        <begin position="305"/>
        <end position="324"/>
    </location>
</feature>
<evidence type="ECO:0000256" key="9">
    <source>
        <dbReference type="ARBA" id="ARBA00023065"/>
    </source>
</evidence>
<dbReference type="EMBL" id="FNGA01000003">
    <property type="protein sequence ID" value="SDL04099.1"/>
    <property type="molecule type" value="Genomic_DNA"/>
</dbReference>
<keyword evidence="7 13" id="KW-0812">Transmembrane</keyword>
<gene>
    <name evidence="16" type="ORF">SAMN05660337_1873</name>
</gene>
<feature type="transmembrane region" description="Helical" evidence="13">
    <location>
        <begin position="345"/>
        <end position="372"/>
    </location>
</feature>
<sequence length="453" mass="48332">MRFVWLSVVLFVMCLAPFSLSAHPLGEVVQETTIQNEGTRILIIYRTAIGPSITATLVPDSDRDGKVTSSEEAELARAIHKILYPNIEVILDGKPVVMDLYYDSVAPATGGYNNGLRANMIYSVAIEDNSESHELKVSDNNFKAGELKWLKWFVQADPSVSKVATSANSRTLNFIFTSVATGDERSKSILNSGNNPGSDKGLAPEPKEDSSQAALREYLSRENLGTGAALFALGLAFVLGMGHALSPGHGKAMVAAYLIGRSGKIKDAFTLGIIVTITHVASVIVLGLIALLLSRYFLPGDLYPWLGAFSGGLVFLVGYLMLAKRALHGHHHHHDHESKEGSESLSWWSMLSLGIAGGMVPCPTALVVLLAAVALGRIAFGLMLISAFSLGLAAVLIFIGILTVKASKLSEKFAGSRRWIENLPVVSAGLVMVAGIAIALNALHAGGILKFFP</sequence>
<evidence type="ECO:0000256" key="12">
    <source>
        <dbReference type="ARBA" id="ARBA00023285"/>
    </source>
</evidence>
<dbReference type="Proteomes" id="UP000199053">
    <property type="component" value="Unassembled WGS sequence"/>
</dbReference>
<dbReference type="Pfam" id="PF03824">
    <property type="entry name" value="NicO"/>
    <property type="match status" value="2"/>
</dbReference>
<protein>
    <recommendedName>
        <fullName evidence="13">Nickel/cobalt efflux system</fullName>
    </recommendedName>
</protein>
<dbReference type="OrthoDB" id="271709at2"/>
<dbReference type="GO" id="GO:0032025">
    <property type="term" value="P:response to cobalt ion"/>
    <property type="evidence" value="ECO:0007669"/>
    <property type="project" value="TreeGrafter"/>
</dbReference>
<evidence type="ECO:0000256" key="5">
    <source>
        <dbReference type="ARBA" id="ARBA00022475"/>
    </source>
</evidence>
<dbReference type="GO" id="GO:0015099">
    <property type="term" value="F:nickel cation transmembrane transporter activity"/>
    <property type="evidence" value="ECO:0007669"/>
    <property type="project" value="UniProtKB-UniRule"/>
</dbReference>
<comment type="function">
    <text evidence="1">Efflux system for nickel and cobalt.</text>
</comment>
<evidence type="ECO:0000256" key="14">
    <source>
        <dbReference type="SAM" id="MobiDB-lite"/>
    </source>
</evidence>
<dbReference type="PANTHER" id="PTHR40659:SF1">
    <property type="entry name" value="NICKEL_COBALT EFFLUX SYSTEM RCNA"/>
    <property type="match status" value="1"/>
</dbReference>
<feature type="chain" id="PRO_5011667144" description="Nickel/cobalt efflux system" evidence="15">
    <location>
        <begin position="22"/>
        <end position="453"/>
    </location>
</feature>
<feature type="transmembrane region" description="Helical" evidence="13">
    <location>
        <begin position="224"/>
        <end position="247"/>
    </location>
</feature>
<evidence type="ECO:0000256" key="8">
    <source>
        <dbReference type="ARBA" id="ARBA00022989"/>
    </source>
</evidence>
<feature type="transmembrane region" description="Helical" evidence="13">
    <location>
        <begin position="378"/>
        <end position="402"/>
    </location>
</feature>
<keyword evidence="5" id="KW-1003">Cell membrane</keyword>
<keyword evidence="11 13" id="KW-0472">Membrane</keyword>
<accession>A0A1G9GTT3</accession>
<evidence type="ECO:0000313" key="17">
    <source>
        <dbReference type="Proteomes" id="UP000199053"/>
    </source>
</evidence>
<evidence type="ECO:0000256" key="13">
    <source>
        <dbReference type="RuleBase" id="RU362101"/>
    </source>
</evidence>
<keyword evidence="8 13" id="KW-1133">Transmembrane helix</keyword>
<feature type="transmembrane region" description="Helical" evidence="13">
    <location>
        <begin position="268"/>
        <end position="293"/>
    </location>
</feature>
<dbReference type="GO" id="GO:0010045">
    <property type="term" value="P:response to nickel cation"/>
    <property type="evidence" value="ECO:0007669"/>
    <property type="project" value="TreeGrafter"/>
</dbReference>
<keyword evidence="4 13" id="KW-0813">Transport</keyword>
<keyword evidence="12" id="KW-0170">Cobalt</keyword>
<evidence type="ECO:0000256" key="11">
    <source>
        <dbReference type="ARBA" id="ARBA00023136"/>
    </source>
</evidence>
<dbReference type="RefSeq" id="WP_092160429.1">
    <property type="nucleotide sequence ID" value="NZ_FNGA01000003.1"/>
</dbReference>
<keyword evidence="17" id="KW-1185">Reference proteome</keyword>
<keyword evidence="3" id="KW-0171">Cobalt transport</keyword>
<dbReference type="GO" id="GO:0005886">
    <property type="term" value="C:plasma membrane"/>
    <property type="evidence" value="ECO:0007669"/>
    <property type="project" value="UniProtKB-SubCell"/>
</dbReference>
<comment type="subcellular location">
    <subcellularLocation>
        <location evidence="2 13">Cell membrane</location>
        <topology evidence="2 13">Multi-pass membrane protein</topology>
    </subcellularLocation>
</comment>
<dbReference type="PANTHER" id="PTHR40659">
    <property type="entry name" value="NICKEL/COBALT EFFLUX SYSTEM RCNA"/>
    <property type="match status" value="1"/>
</dbReference>
<organism evidence="16 17">
    <name type="scientific">Maridesulfovibrio ferrireducens</name>
    <dbReference type="NCBI Taxonomy" id="246191"/>
    <lineage>
        <taxon>Bacteria</taxon>
        <taxon>Pseudomonadati</taxon>
        <taxon>Thermodesulfobacteriota</taxon>
        <taxon>Desulfovibrionia</taxon>
        <taxon>Desulfovibrionales</taxon>
        <taxon>Desulfovibrionaceae</taxon>
        <taxon>Maridesulfovibrio</taxon>
    </lineage>
</organism>
<dbReference type="GO" id="GO:0006824">
    <property type="term" value="P:cobalt ion transport"/>
    <property type="evidence" value="ECO:0007669"/>
    <property type="project" value="UniProtKB-KW"/>
</dbReference>
<feature type="compositionally biased region" description="Polar residues" evidence="14">
    <location>
        <begin position="188"/>
        <end position="197"/>
    </location>
</feature>